<evidence type="ECO:0008006" key="3">
    <source>
        <dbReference type="Google" id="ProtNLM"/>
    </source>
</evidence>
<evidence type="ECO:0000313" key="2">
    <source>
        <dbReference type="Proteomes" id="UP000198647"/>
    </source>
</evidence>
<evidence type="ECO:0000313" key="1">
    <source>
        <dbReference type="EMBL" id="SDY00711.1"/>
    </source>
</evidence>
<protein>
    <recommendedName>
        <fullName evidence="3">DUF2332 domain-containing protein</fullName>
    </recommendedName>
</protein>
<proteinExistence type="predicted"/>
<dbReference type="RefSeq" id="WP_093107341.1">
    <property type="nucleotide sequence ID" value="NZ_FNOS01000004.1"/>
</dbReference>
<accession>A0A1H3GBR5</accession>
<sequence>MKNFLADTFRNFAEKECEGSSPLYQELSLKIAEDEDILELCAEAEKGQPVPNLLFGGVHYLLLKGADHELKDYYPSLVEYPRRDYSLFQVFKDFCLENEGEIKEILKNNIVQTNEVRRCAYLFPVFSYIYEQTQKPLSLIEIGTSAGLQLLWDQYAYSYGTGETYGKKDSAVHLESKVREGIMPEHLLNDVPPVAERTGVDLNIVDVTVTEEKLWLEALIWPEHADRRRNFLRAARKLQQHPLTLLEGDGVSLLPEIASTMSDDSTLCIFHTHVANQLPEEEKNRLEEYVKEISEQRQVFHIYNNMLDRRLHVDHVLKGEATTYTLGDTDGHGRWFDWKIYL</sequence>
<organism evidence="1 2">
    <name type="scientific">Salimicrobium album</name>
    <dbReference type="NCBI Taxonomy" id="50717"/>
    <lineage>
        <taxon>Bacteria</taxon>
        <taxon>Bacillati</taxon>
        <taxon>Bacillota</taxon>
        <taxon>Bacilli</taxon>
        <taxon>Bacillales</taxon>
        <taxon>Bacillaceae</taxon>
        <taxon>Salimicrobium</taxon>
    </lineage>
</organism>
<gene>
    <name evidence="1" type="ORF">SAMN04488081_1876</name>
</gene>
<dbReference type="PIRSF" id="PIRSF012608">
    <property type="entry name" value="UCP012608"/>
    <property type="match status" value="1"/>
</dbReference>
<dbReference type="EMBL" id="FNOS01000004">
    <property type="protein sequence ID" value="SDY00711.1"/>
    <property type="molecule type" value="Genomic_DNA"/>
</dbReference>
<name>A0A1H3GBR5_9BACI</name>
<reference evidence="1 2" key="1">
    <citation type="submission" date="2016-10" db="EMBL/GenBank/DDBJ databases">
        <authorList>
            <person name="Varghese N."/>
            <person name="Submissions S."/>
        </authorList>
    </citation>
    <scope>NUCLEOTIDE SEQUENCE [LARGE SCALE GENOMIC DNA]</scope>
    <source>
        <strain evidence="1 2">DSM 20748</strain>
    </source>
</reference>
<dbReference type="Pfam" id="PF10094">
    <property type="entry name" value="DUF2332"/>
    <property type="match status" value="1"/>
</dbReference>
<keyword evidence="2" id="KW-1185">Reference proteome</keyword>
<comment type="caution">
    <text evidence="1">The sequence shown here is derived from an EMBL/GenBank/DDBJ whole genome shotgun (WGS) entry which is preliminary data.</text>
</comment>
<dbReference type="Proteomes" id="UP000198647">
    <property type="component" value="Unassembled WGS sequence"/>
</dbReference>
<dbReference type="InterPro" id="IPR011200">
    <property type="entry name" value="UCP012608"/>
</dbReference>